<accession>A0ABQ5E4H1</accession>
<dbReference type="Proteomes" id="UP001151760">
    <property type="component" value="Unassembled WGS sequence"/>
</dbReference>
<feature type="compositionally biased region" description="Acidic residues" evidence="1">
    <location>
        <begin position="222"/>
        <end position="231"/>
    </location>
</feature>
<feature type="compositionally biased region" description="Basic and acidic residues" evidence="1">
    <location>
        <begin position="210"/>
        <end position="221"/>
    </location>
</feature>
<comment type="caution">
    <text evidence="2">The sequence shown here is derived from an EMBL/GenBank/DDBJ whole genome shotgun (WGS) entry which is preliminary data.</text>
</comment>
<reference evidence="2" key="2">
    <citation type="submission" date="2022-01" db="EMBL/GenBank/DDBJ databases">
        <authorList>
            <person name="Yamashiro T."/>
            <person name="Shiraishi A."/>
            <person name="Satake H."/>
            <person name="Nakayama K."/>
        </authorList>
    </citation>
    <scope>NUCLEOTIDE SEQUENCE</scope>
</reference>
<evidence type="ECO:0000313" key="3">
    <source>
        <dbReference type="Proteomes" id="UP001151760"/>
    </source>
</evidence>
<evidence type="ECO:0000313" key="2">
    <source>
        <dbReference type="EMBL" id="GJT45714.1"/>
    </source>
</evidence>
<name>A0ABQ5E4H1_9ASTR</name>
<reference evidence="2" key="1">
    <citation type="journal article" date="2022" name="Int. J. Mol. Sci.">
        <title>Draft Genome of Tanacetum Coccineum: Genomic Comparison of Closely Related Tanacetum-Family Plants.</title>
        <authorList>
            <person name="Yamashiro T."/>
            <person name="Shiraishi A."/>
            <person name="Nakayama K."/>
            <person name="Satake H."/>
        </authorList>
    </citation>
    <scope>NUCLEOTIDE SEQUENCE</scope>
</reference>
<feature type="compositionally biased region" description="Basic and acidic residues" evidence="1">
    <location>
        <begin position="164"/>
        <end position="173"/>
    </location>
</feature>
<dbReference type="EMBL" id="BQNB010015925">
    <property type="protein sequence ID" value="GJT45714.1"/>
    <property type="molecule type" value="Genomic_DNA"/>
</dbReference>
<keyword evidence="3" id="KW-1185">Reference proteome</keyword>
<sequence length="393" mass="43582">MRNKLFMHTIKDDSVLGELKFISKHEDSQTGKAILKKAKKRTKIATTPKKKSYLMADDNIISKDPDAALELAKSISRTEAEEQEAARLTGVVFKDTPTVSKKKPLDKSQRLKGVQVMFVEECLAADTKKAIKDNKLATRPQQTACSSERAGLLPVVPDELTIDTETHDDYKDSWDDDKEDDNDDDQSIDIEEIDNDERTKSDNEDQAMDDAEKNDKDKVEEEKDTDQEPALDDQVGGLASKTRKEKPTLFVSTSSHSMSSNYDNQFLISSLERSLMGTVKEFADAEVTSMVDVQIQQEILFILLAPLLDVLAFVVPPTPTTLTPPPILTTTIQAPSSTNVLPKSEALFAIQSQIPLAVNEYLGSSLGDALQKVLQKHTGKFRKEISHKDASGI</sequence>
<feature type="compositionally biased region" description="Acidic residues" evidence="1">
    <location>
        <begin position="174"/>
        <end position="195"/>
    </location>
</feature>
<evidence type="ECO:0000256" key="1">
    <source>
        <dbReference type="SAM" id="MobiDB-lite"/>
    </source>
</evidence>
<feature type="region of interest" description="Disordered" evidence="1">
    <location>
        <begin position="156"/>
        <end position="255"/>
    </location>
</feature>
<proteinExistence type="predicted"/>
<gene>
    <name evidence="2" type="ORF">Tco_0954429</name>
</gene>
<organism evidence="2 3">
    <name type="scientific">Tanacetum coccineum</name>
    <dbReference type="NCBI Taxonomy" id="301880"/>
    <lineage>
        <taxon>Eukaryota</taxon>
        <taxon>Viridiplantae</taxon>
        <taxon>Streptophyta</taxon>
        <taxon>Embryophyta</taxon>
        <taxon>Tracheophyta</taxon>
        <taxon>Spermatophyta</taxon>
        <taxon>Magnoliopsida</taxon>
        <taxon>eudicotyledons</taxon>
        <taxon>Gunneridae</taxon>
        <taxon>Pentapetalae</taxon>
        <taxon>asterids</taxon>
        <taxon>campanulids</taxon>
        <taxon>Asterales</taxon>
        <taxon>Asteraceae</taxon>
        <taxon>Asteroideae</taxon>
        <taxon>Anthemideae</taxon>
        <taxon>Anthemidinae</taxon>
        <taxon>Tanacetum</taxon>
    </lineage>
</organism>
<protein>
    <submittedName>
        <fullName evidence="2">Uncharacterized protein</fullName>
    </submittedName>
</protein>